<reference evidence="1 2" key="1">
    <citation type="journal article" date="2021" name="J. Hered.">
        <title>A chromosome-level genome assembly of the parasitoid wasp, Cotesia glomerata (Hymenoptera: Braconidae).</title>
        <authorList>
            <person name="Pinto B.J."/>
            <person name="Weis J.J."/>
            <person name="Gamble T."/>
            <person name="Ode P.J."/>
            <person name="Paul R."/>
            <person name="Zaspel J.M."/>
        </authorList>
    </citation>
    <scope>NUCLEOTIDE SEQUENCE [LARGE SCALE GENOMIC DNA]</scope>
    <source>
        <strain evidence="1">CgM1</strain>
    </source>
</reference>
<dbReference type="AlphaFoldDB" id="A0AAV7IYH7"/>
<proteinExistence type="predicted"/>
<evidence type="ECO:0000313" key="2">
    <source>
        <dbReference type="Proteomes" id="UP000826195"/>
    </source>
</evidence>
<feature type="non-terminal residue" evidence="1">
    <location>
        <position position="300"/>
    </location>
</feature>
<name>A0AAV7IYH7_COTGL</name>
<protein>
    <submittedName>
        <fullName evidence="1">Uncharacterized protein</fullName>
    </submittedName>
</protein>
<dbReference type="Pfam" id="PF16061">
    <property type="entry name" value="DUF4803"/>
    <property type="match status" value="1"/>
</dbReference>
<dbReference type="PANTHER" id="PTHR47890">
    <property type="entry name" value="LD24308P"/>
    <property type="match status" value="1"/>
</dbReference>
<keyword evidence="2" id="KW-1185">Reference proteome</keyword>
<sequence length="300" mass="34946">MVEFARIIELRCQNRTSNYSTHDELIEDFVSVLGLTKKLFYDVLHYTYRCDVKYVTQYNKGSAYYELEKMIQTIIVEERVISSDDSCSLNCHSTNELINHSECLVFQNCQYITSRYEFCPSSNTSSRRYEWFKDQNGEVYGHFNHGNCLNKIESVESYYHARQVVVGVKFIKKDNMMHIQIKQSKLYSNGFTQNSNWKEVETIHKDDKFHSFFVVNGTHSKQLTPGIDYGFPNGINFDDVYAPEAFVVTGVRLQLAGNFINDDEFKQDSIGLEIRITRFDFSSGKLSLLETYWTSVSEDT</sequence>
<dbReference type="EMBL" id="JAHXZJ010000374">
    <property type="protein sequence ID" value="KAH0560429.1"/>
    <property type="molecule type" value="Genomic_DNA"/>
</dbReference>
<dbReference type="PANTHER" id="PTHR47890:SF1">
    <property type="entry name" value="LD24308P"/>
    <property type="match status" value="1"/>
</dbReference>
<dbReference type="InterPro" id="IPR032062">
    <property type="entry name" value="DUF4803"/>
</dbReference>
<dbReference type="Proteomes" id="UP000826195">
    <property type="component" value="Unassembled WGS sequence"/>
</dbReference>
<comment type="caution">
    <text evidence="1">The sequence shown here is derived from an EMBL/GenBank/DDBJ whole genome shotgun (WGS) entry which is preliminary data.</text>
</comment>
<accession>A0AAV7IYH7</accession>
<organism evidence="1 2">
    <name type="scientific">Cotesia glomerata</name>
    <name type="common">Lepidopteran parasitic wasp</name>
    <name type="synonym">Apanteles glomeratus</name>
    <dbReference type="NCBI Taxonomy" id="32391"/>
    <lineage>
        <taxon>Eukaryota</taxon>
        <taxon>Metazoa</taxon>
        <taxon>Ecdysozoa</taxon>
        <taxon>Arthropoda</taxon>
        <taxon>Hexapoda</taxon>
        <taxon>Insecta</taxon>
        <taxon>Pterygota</taxon>
        <taxon>Neoptera</taxon>
        <taxon>Endopterygota</taxon>
        <taxon>Hymenoptera</taxon>
        <taxon>Apocrita</taxon>
        <taxon>Ichneumonoidea</taxon>
        <taxon>Braconidae</taxon>
        <taxon>Microgastrinae</taxon>
        <taxon>Cotesia</taxon>
    </lineage>
</organism>
<evidence type="ECO:0000313" key="1">
    <source>
        <dbReference type="EMBL" id="KAH0560429.1"/>
    </source>
</evidence>
<gene>
    <name evidence="1" type="ORF">KQX54_004499</name>
</gene>